<accession>A0A1L9NSC5</accession>
<dbReference type="Proteomes" id="UP000184514">
    <property type="component" value="Unassembled WGS sequence"/>
</dbReference>
<name>A0A1L9NSC5_9RHOB</name>
<evidence type="ECO:0000256" key="1">
    <source>
        <dbReference type="SAM" id="SignalP"/>
    </source>
</evidence>
<evidence type="ECO:0000313" key="3">
    <source>
        <dbReference type="Proteomes" id="UP000184514"/>
    </source>
</evidence>
<reference evidence="2 3" key="1">
    <citation type="submission" date="2016-10" db="EMBL/GenBank/DDBJ databases">
        <title>Genome sequence of Planktotalea frisia SH6-1.</title>
        <authorList>
            <person name="Poehlein A."/>
            <person name="Bakenhus I."/>
            <person name="Voget S."/>
            <person name="Brinkhoff T."/>
            <person name="Simon M."/>
        </authorList>
    </citation>
    <scope>NUCLEOTIDE SEQUENCE [LARGE SCALE GENOMIC DNA]</scope>
    <source>
        <strain evidence="2 3">SH6-1</strain>
    </source>
</reference>
<protein>
    <submittedName>
        <fullName evidence="2">Uncharacterized protein</fullName>
    </submittedName>
</protein>
<dbReference type="AlphaFoldDB" id="A0A1L9NSC5"/>
<dbReference type="RefSeq" id="WP_072632077.1">
    <property type="nucleotide sequence ID" value="NZ_MLCB01000194.1"/>
</dbReference>
<feature type="signal peptide" evidence="1">
    <location>
        <begin position="1"/>
        <end position="21"/>
    </location>
</feature>
<comment type="caution">
    <text evidence="2">The sequence shown here is derived from an EMBL/GenBank/DDBJ whole genome shotgun (WGS) entry which is preliminary data.</text>
</comment>
<dbReference type="STRING" id="696762.PFRI_35850"/>
<keyword evidence="1" id="KW-0732">Signal</keyword>
<dbReference type="OrthoDB" id="7875167at2"/>
<proteinExistence type="predicted"/>
<organism evidence="2 3">
    <name type="scientific">Planktotalea frisia</name>
    <dbReference type="NCBI Taxonomy" id="696762"/>
    <lineage>
        <taxon>Bacteria</taxon>
        <taxon>Pseudomonadati</taxon>
        <taxon>Pseudomonadota</taxon>
        <taxon>Alphaproteobacteria</taxon>
        <taxon>Rhodobacterales</taxon>
        <taxon>Paracoccaceae</taxon>
        <taxon>Planktotalea</taxon>
    </lineage>
</organism>
<feature type="chain" id="PRO_5012137563" evidence="1">
    <location>
        <begin position="22"/>
        <end position="84"/>
    </location>
</feature>
<dbReference type="EMBL" id="MLCB01000194">
    <property type="protein sequence ID" value="OJI92210.1"/>
    <property type="molecule type" value="Genomic_DNA"/>
</dbReference>
<keyword evidence="3" id="KW-1185">Reference proteome</keyword>
<evidence type="ECO:0000313" key="2">
    <source>
        <dbReference type="EMBL" id="OJI92210.1"/>
    </source>
</evidence>
<gene>
    <name evidence="2" type="ORF">PFRI_35850</name>
</gene>
<sequence length="84" mass="8989">MKLIFALTAATLTFGAVTADAQVAPRTFMTPAVAQTGQWYIAPNGCSYTRTQAPGQSVIWMLIQNPHHIGGRNATAVCPRMLQG</sequence>